<evidence type="ECO:0008006" key="4">
    <source>
        <dbReference type="Google" id="ProtNLM"/>
    </source>
</evidence>
<evidence type="ECO:0000313" key="3">
    <source>
        <dbReference type="Proteomes" id="UP000184363"/>
    </source>
</evidence>
<dbReference type="EMBL" id="FRAP01000029">
    <property type="protein sequence ID" value="SHL44042.1"/>
    <property type="molecule type" value="Genomic_DNA"/>
</dbReference>
<accession>A0A1M7AML8</accession>
<keyword evidence="1" id="KW-1133">Transmembrane helix</keyword>
<feature type="transmembrane region" description="Helical" evidence="1">
    <location>
        <begin position="57"/>
        <end position="75"/>
    </location>
</feature>
<evidence type="ECO:0000256" key="1">
    <source>
        <dbReference type="SAM" id="Phobius"/>
    </source>
</evidence>
<keyword evidence="1" id="KW-0812">Transmembrane</keyword>
<protein>
    <recommendedName>
        <fullName evidence="4">TrbC/VIRB2 family protein</fullName>
    </recommendedName>
</protein>
<organism evidence="2 3">
    <name type="scientific">Pseudonocardia thermophila</name>
    <dbReference type="NCBI Taxonomy" id="1848"/>
    <lineage>
        <taxon>Bacteria</taxon>
        <taxon>Bacillati</taxon>
        <taxon>Actinomycetota</taxon>
        <taxon>Actinomycetes</taxon>
        <taxon>Pseudonocardiales</taxon>
        <taxon>Pseudonocardiaceae</taxon>
        <taxon>Pseudonocardia</taxon>
    </lineage>
</organism>
<keyword evidence="3" id="KW-1185">Reference proteome</keyword>
<dbReference type="RefSeq" id="WP_073460310.1">
    <property type="nucleotide sequence ID" value="NZ_CALGVN010000035.1"/>
</dbReference>
<name>A0A1M7AML8_PSETH</name>
<dbReference type="AlphaFoldDB" id="A0A1M7AML8"/>
<reference evidence="2 3" key="1">
    <citation type="submission" date="2016-11" db="EMBL/GenBank/DDBJ databases">
        <authorList>
            <person name="Jaros S."/>
            <person name="Januszkiewicz K."/>
            <person name="Wedrychowicz H."/>
        </authorList>
    </citation>
    <scope>NUCLEOTIDE SEQUENCE [LARGE SCALE GENOMIC DNA]</scope>
    <source>
        <strain evidence="2 3">DSM 43832</strain>
    </source>
</reference>
<proteinExistence type="predicted"/>
<keyword evidence="1" id="KW-0472">Membrane</keyword>
<gene>
    <name evidence="2" type="ORF">SAMN05443637_1293</name>
</gene>
<dbReference type="OrthoDB" id="3694273at2"/>
<feature type="transmembrane region" description="Helical" evidence="1">
    <location>
        <begin position="28"/>
        <end position="45"/>
    </location>
</feature>
<evidence type="ECO:0000313" key="2">
    <source>
        <dbReference type="EMBL" id="SHL44042.1"/>
    </source>
</evidence>
<dbReference type="STRING" id="1848.SAMN05443637_1293"/>
<dbReference type="Proteomes" id="UP000184363">
    <property type="component" value="Unassembled WGS sequence"/>
</dbReference>
<sequence>MVGPQQALVLAAQGVTSGPLQSWIQDNIVPLVLLAIAIIILWIGGRGDNAGVARRSVGLVIGLVALGIAVSGRAADVGAFLARLITG</sequence>